<reference evidence="3" key="1">
    <citation type="journal article" date="2019" name="Int. J. Syst. Evol. Microbiol.">
        <title>The Global Catalogue of Microorganisms (GCM) 10K type strain sequencing project: providing services to taxonomists for standard genome sequencing and annotation.</title>
        <authorList>
            <consortium name="The Broad Institute Genomics Platform"/>
            <consortium name="The Broad Institute Genome Sequencing Center for Infectious Disease"/>
            <person name="Wu L."/>
            <person name="Ma J."/>
        </authorList>
    </citation>
    <scope>NUCLEOTIDE SEQUENCE [LARGE SCALE GENOMIC DNA]</scope>
    <source>
        <strain evidence="3">CGMCC 4.7643</strain>
    </source>
</reference>
<evidence type="ECO:0000313" key="3">
    <source>
        <dbReference type="Proteomes" id="UP001597419"/>
    </source>
</evidence>
<accession>A0ABW5GCY6</accession>
<sequence length="46" mass="4885">MTGERSDPTPIFDSVLTETGLDWPDPAARDRDAGDAAEPASPEKAK</sequence>
<evidence type="ECO:0000256" key="1">
    <source>
        <dbReference type="SAM" id="MobiDB-lite"/>
    </source>
</evidence>
<organism evidence="2 3">
    <name type="scientific">Amycolatopsis samaneae</name>
    <dbReference type="NCBI Taxonomy" id="664691"/>
    <lineage>
        <taxon>Bacteria</taxon>
        <taxon>Bacillati</taxon>
        <taxon>Actinomycetota</taxon>
        <taxon>Actinomycetes</taxon>
        <taxon>Pseudonocardiales</taxon>
        <taxon>Pseudonocardiaceae</taxon>
        <taxon>Amycolatopsis</taxon>
    </lineage>
</organism>
<gene>
    <name evidence="2" type="ORF">ACFSYJ_10105</name>
</gene>
<dbReference type="RefSeq" id="WP_345387026.1">
    <property type="nucleotide sequence ID" value="NZ_BAABHG010000002.1"/>
</dbReference>
<evidence type="ECO:0000313" key="2">
    <source>
        <dbReference type="EMBL" id="MFD2458958.1"/>
    </source>
</evidence>
<proteinExistence type="predicted"/>
<keyword evidence="3" id="KW-1185">Reference proteome</keyword>
<dbReference type="EMBL" id="JBHUKU010000004">
    <property type="protein sequence ID" value="MFD2458958.1"/>
    <property type="molecule type" value="Genomic_DNA"/>
</dbReference>
<name>A0ABW5GCY6_9PSEU</name>
<feature type="region of interest" description="Disordered" evidence="1">
    <location>
        <begin position="1"/>
        <end position="46"/>
    </location>
</feature>
<protein>
    <submittedName>
        <fullName evidence="2">Uncharacterized protein</fullName>
    </submittedName>
</protein>
<comment type="caution">
    <text evidence="2">The sequence shown here is derived from an EMBL/GenBank/DDBJ whole genome shotgun (WGS) entry which is preliminary data.</text>
</comment>
<dbReference type="Proteomes" id="UP001597419">
    <property type="component" value="Unassembled WGS sequence"/>
</dbReference>